<proteinExistence type="predicted"/>
<dbReference type="InterPro" id="IPR016032">
    <property type="entry name" value="Sig_transdc_resp-reg_C-effctor"/>
</dbReference>
<evidence type="ECO:0000313" key="6">
    <source>
        <dbReference type="Proteomes" id="UP000033772"/>
    </source>
</evidence>
<evidence type="ECO:0000256" key="2">
    <source>
        <dbReference type="ARBA" id="ARBA00023125"/>
    </source>
</evidence>
<evidence type="ECO:0000313" key="5">
    <source>
        <dbReference type="EMBL" id="OIJ27740.1"/>
    </source>
</evidence>
<name>A0A1J4N898_9ACTN</name>
<dbReference type="CDD" id="cd06170">
    <property type="entry name" value="LuxR_C_like"/>
    <property type="match status" value="1"/>
</dbReference>
<dbReference type="GO" id="GO:0006355">
    <property type="term" value="P:regulation of DNA-templated transcription"/>
    <property type="evidence" value="ECO:0007669"/>
    <property type="project" value="InterPro"/>
</dbReference>
<dbReference type="Pfam" id="PF13384">
    <property type="entry name" value="HTH_23"/>
    <property type="match status" value="1"/>
</dbReference>
<evidence type="ECO:0000256" key="1">
    <source>
        <dbReference type="ARBA" id="ARBA00023015"/>
    </source>
</evidence>
<evidence type="ECO:0000256" key="3">
    <source>
        <dbReference type="ARBA" id="ARBA00023163"/>
    </source>
</evidence>
<dbReference type="PROSITE" id="PS50043">
    <property type="entry name" value="HTH_LUXR_2"/>
    <property type="match status" value="1"/>
</dbReference>
<gene>
    <name evidence="5" type="ORF">UG56_005105</name>
</gene>
<dbReference type="STRING" id="1844.UG56_005105"/>
<comment type="caution">
    <text evidence="5">The sequence shown here is derived from an EMBL/GenBank/DDBJ whole genome shotgun (WGS) entry which is preliminary data.</text>
</comment>
<keyword evidence="3" id="KW-0804">Transcription</keyword>
<keyword evidence="6" id="KW-1185">Reference proteome</keyword>
<keyword evidence="1" id="KW-0805">Transcription regulation</keyword>
<dbReference type="InterPro" id="IPR000792">
    <property type="entry name" value="Tscrpt_reg_LuxR_C"/>
</dbReference>
<organism evidence="5 6">
    <name type="scientific">Nocardioides luteus</name>
    <dbReference type="NCBI Taxonomy" id="1844"/>
    <lineage>
        <taxon>Bacteria</taxon>
        <taxon>Bacillati</taxon>
        <taxon>Actinomycetota</taxon>
        <taxon>Actinomycetes</taxon>
        <taxon>Propionibacteriales</taxon>
        <taxon>Nocardioidaceae</taxon>
        <taxon>Nocardioides</taxon>
    </lineage>
</organism>
<dbReference type="EMBL" id="JZDQ02000006">
    <property type="protein sequence ID" value="OIJ27740.1"/>
    <property type="molecule type" value="Genomic_DNA"/>
</dbReference>
<sequence>MENGRSETLMTALGFDPGAAQLYSRLLPLTGWPCAAVAATLSASEGELKEEAAPLIESGVISCGETLTVLSPTAVVAHMLERAATRAQDAHDHLLKISQSVPYVAGTAARLPTTIGEEHPIDGEVIATEFTPETFERLVSATSGDMMWLRPAVTVHPSEMRFISVIEAATKSGRRCRGIYPVAALKHSPDVLRMRVEIGEDIRILPHVATHLMVVGSTHAMFPDPLGLVEQPLVNVRQRGVVEVVTCYFEELWHRALPAAELEELPSAERRLLLVELASGAQDEQIARRLGVSLRTVRRRVAELLEELGASSRFEAGVEAARRGWL</sequence>
<accession>A0A1J4N898</accession>
<dbReference type="OrthoDB" id="3728246at2"/>
<dbReference type="Gene3D" id="1.10.10.10">
    <property type="entry name" value="Winged helix-like DNA-binding domain superfamily/Winged helix DNA-binding domain"/>
    <property type="match status" value="1"/>
</dbReference>
<dbReference type="PANTHER" id="PTHR43214">
    <property type="entry name" value="TWO-COMPONENT RESPONSE REGULATOR"/>
    <property type="match status" value="1"/>
</dbReference>
<dbReference type="InterPro" id="IPR039420">
    <property type="entry name" value="WalR-like"/>
</dbReference>
<dbReference type="PANTHER" id="PTHR43214:SF24">
    <property type="entry name" value="TRANSCRIPTIONAL REGULATORY PROTEIN NARL-RELATED"/>
    <property type="match status" value="1"/>
</dbReference>
<evidence type="ECO:0000259" key="4">
    <source>
        <dbReference type="PROSITE" id="PS50043"/>
    </source>
</evidence>
<dbReference type="GO" id="GO:0003677">
    <property type="term" value="F:DNA binding"/>
    <property type="evidence" value="ECO:0007669"/>
    <property type="project" value="UniProtKB-KW"/>
</dbReference>
<keyword evidence="2" id="KW-0238">DNA-binding</keyword>
<reference evidence="5" key="1">
    <citation type="submission" date="2016-10" db="EMBL/GenBank/DDBJ databases">
        <title>Draft Genome Sequence of Nocardioides luteus Strain BAFB, an Alkane-Degrading Bacterium Isolated from JP-7 Polluted Soil.</title>
        <authorList>
            <person name="Brown L."/>
            <person name="Ruiz O.N."/>
            <person name="Gunasekera T."/>
        </authorList>
    </citation>
    <scope>NUCLEOTIDE SEQUENCE [LARGE SCALE GENOMIC DNA]</scope>
    <source>
        <strain evidence="5">BAFB</strain>
    </source>
</reference>
<dbReference type="AlphaFoldDB" id="A0A1J4N898"/>
<protein>
    <recommendedName>
        <fullName evidence="4">HTH luxR-type domain-containing protein</fullName>
    </recommendedName>
</protein>
<feature type="domain" description="HTH luxR-type" evidence="4">
    <location>
        <begin position="258"/>
        <end position="324"/>
    </location>
</feature>
<dbReference type="SMART" id="SM00421">
    <property type="entry name" value="HTH_LUXR"/>
    <property type="match status" value="1"/>
</dbReference>
<dbReference type="SUPFAM" id="SSF46894">
    <property type="entry name" value="C-terminal effector domain of the bipartite response regulators"/>
    <property type="match status" value="1"/>
</dbReference>
<dbReference type="InterPro" id="IPR036388">
    <property type="entry name" value="WH-like_DNA-bd_sf"/>
</dbReference>
<dbReference type="Proteomes" id="UP000033772">
    <property type="component" value="Unassembled WGS sequence"/>
</dbReference>
<dbReference type="RefSeq" id="WP_045548735.1">
    <property type="nucleotide sequence ID" value="NZ_JZDQ02000006.1"/>
</dbReference>